<dbReference type="Proteomes" id="UP000490939">
    <property type="component" value="Unassembled WGS sequence"/>
</dbReference>
<gene>
    <name evidence="2" type="ORF">EG327_010279</name>
</gene>
<accession>A0A8H3ZG62</accession>
<proteinExistence type="predicted"/>
<keyword evidence="3" id="KW-1185">Reference proteome</keyword>
<evidence type="ECO:0000256" key="1">
    <source>
        <dbReference type="SAM" id="MobiDB-lite"/>
    </source>
</evidence>
<dbReference type="EMBL" id="WNWR01000072">
    <property type="protein sequence ID" value="KAE9992067.1"/>
    <property type="molecule type" value="Genomic_DNA"/>
</dbReference>
<comment type="caution">
    <text evidence="2">The sequence shown here is derived from an EMBL/GenBank/DDBJ whole genome shotgun (WGS) entry which is preliminary data.</text>
</comment>
<protein>
    <submittedName>
        <fullName evidence="2">Uncharacterized protein</fullName>
    </submittedName>
</protein>
<feature type="region of interest" description="Disordered" evidence="1">
    <location>
        <begin position="607"/>
        <end position="655"/>
    </location>
</feature>
<name>A0A8H3ZG62_VENIN</name>
<dbReference type="AlphaFoldDB" id="A0A8H3ZG62"/>
<sequence length="816" mass="87633">MESLVSKETQLPVQELALSQEASLISSQVDFASMKLNAALIGLMALISSAVPIKQTSSRAVASHEGQCNDTSIRIVSSMHAIPAADSYAYNEITSRDSDINPPFLACIDLYEKPNLDAAGPKLLGTCSSSIACQTIVDPKKSMARQILRTIGSIRMEGNTTCGVYESDNCQEGTLRETISEKNMLSYLYLVQMIIESGVAITAGFLESNPISLRAEETFINSPTSNIRSFATIAHHKHNFQPLLHLSKVEMKVAVMQVALTVLGLVSSSFAAPAVDGVSNQLSSRNEPACIDMWQEPGQKTPIRLNDQCIPWKQYYDAESQRGDIGSMDFKGTCCQLFAHDDCNASTGSNDYFVSCTPGNVPPEWRSKVNSIQCYLPGRFNWGWHHKRNEVHAAGAVPPLRFRYTTFEGHTIYLFPSKRENPVSHTSQPTILTTVSDVSYITPTSTFLDITISNTGRPVAPSVTSNAHHSNVLRDHIVSNLVGPPFLNITGSLSHHKPTTTMFNITGSLSHHKPTTTMFNITGSLIHHKPSTTIFNITVSSLSQAHGPSATNSSDYLPNVKRKHTVSNTGDPPMFNTTNPPSTFFGITISNTGRPDGPPTTLPAITISNTGRPDGPPTTLPDITISNTGRPDGPPTTLPDITISNTGRPDGPPTTLPAITISNTGRPDGPPTTLPAITISNTGRPDGPPTTISIPLLTNAKRNHYSTSTIYDLVTSGTVVVTHTVRVGFSAIHTVPDCTAPASTVTVTETETKTMHAAEILKRATTTTLPWNLLPTSGWLSGSGSPIIWSTSNFDLTGGVSSVITAPTFTADSSTV</sequence>
<evidence type="ECO:0000313" key="2">
    <source>
        <dbReference type="EMBL" id="KAE9992067.1"/>
    </source>
</evidence>
<organism evidence="2 3">
    <name type="scientific">Venturia inaequalis</name>
    <name type="common">Apple scab fungus</name>
    <dbReference type="NCBI Taxonomy" id="5025"/>
    <lineage>
        <taxon>Eukaryota</taxon>
        <taxon>Fungi</taxon>
        <taxon>Dikarya</taxon>
        <taxon>Ascomycota</taxon>
        <taxon>Pezizomycotina</taxon>
        <taxon>Dothideomycetes</taxon>
        <taxon>Pleosporomycetidae</taxon>
        <taxon>Venturiales</taxon>
        <taxon>Venturiaceae</taxon>
        <taxon>Venturia</taxon>
    </lineage>
</organism>
<reference evidence="2 3" key="1">
    <citation type="submission" date="2019-07" db="EMBL/GenBank/DDBJ databases">
        <title>Venturia inaequalis Genome Resource.</title>
        <authorList>
            <person name="Lichtner F.J."/>
        </authorList>
    </citation>
    <scope>NUCLEOTIDE SEQUENCE [LARGE SCALE GENOMIC DNA]</scope>
    <source>
        <strain evidence="2 3">DMI_063113</strain>
    </source>
</reference>
<evidence type="ECO:0000313" key="3">
    <source>
        <dbReference type="Proteomes" id="UP000490939"/>
    </source>
</evidence>